<evidence type="ECO:0000256" key="6">
    <source>
        <dbReference type="ARBA" id="ARBA00023274"/>
    </source>
</evidence>
<dbReference type="InterPro" id="IPR040322">
    <property type="entry name" value="TROVE2"/>
</dbReference>
<name>A0AAN7PB96_9COLE</name>
<dbReference type="Pfam" id="PF05731">
    <property type="entry name" value="TROVE"/>
    <property type="match status" value="1"/>
</dbReference>
<accession>A0AAN7PB96</accession>
<evidence type="ECO:0000256" key="1">
    <source>
        <dbReference type="ARBA" id="ARBA00004496"/>
    </source>
</evidence>
<dbReference type="GO" id="GO:0005737">
    <property type="term" value="C:cytoplasm"/>
    <property type="evidence" value="ECO:0007669"/>
    <property type="project" value="UniProtKB-SubCell"/>
</dbReference>
<dbReference type="Pfam" id="PF25045">
    <property type="entry name" value="vWA_Ro60"/>
    <property type="match status" value="1"/>
</dbReference>
<comment type="caution">
    <text evidence="8">The sequence shown here is derived from an EMBL/GenBank/DDBJ whole genome shotgun (WGS) entry which is preliminary data.</text>
</comment>
<dbReference type="SUPFAM" id="SSF53300">
    <property type="entry name" value="vWA-like"/>
    <property type="match status" value="1"/>
</dbReference>
<evidence type="ECO:0000313" key="8">
    <source>
        <dbReference type="EMBL" id="KAK4881562.1"/>
    </source>
</evidence>
<dbReference type="SUPFAM" id="SSF140864">
    <property type="entry name" value="TROVE domain-like"/>
    <property type="match status" value="1"/>
</dbReference>
<evidence type="ECO:0000256" key="3">
    <source>
        <dbReference type="ARBA" id="ARBA00022490"/>
    </source>
</evidence>
<gene>
    <name evidence="8" type="ORF">RN001_004881</name>
</gene>
<sequence>MAASSHSVTAEVRLKRFLYTSNEEPRFITGDPEFHKAYSAEKVKSVSEILSSNNPELLLNIIEIVNSEGLVPNRETLFFVLALATTLITNHAITHKIYTTLQNITKGSEDLFKFLKFYTKFEKKFSSALNKVVGAYYFKKDPLALAEEVTKFKGLHSWTHKDLIKLSHYKCDSVCTRIVITYVLHGLAKAKLVAEGNTEATEIIALLSNASELKRCENEKRVSELITLLHCNLKQVPSFFHHSPTIWEALIPEMSVSELITYLPKFYKLGFLKVNSTIQNQIVGILNNAEIIKKSEINPIEIFIALKNFEKGGKPVDPKLALHLETQENEKKSEVKEAPKCPPIISGLNKAMQISFQNPKPTGRRIMIGVEMSKRMDNQCLTTKNISCLDAATILILTLLKCEKDVTVAVFNDTKISLVALERGITFNQVQVKLKQAKNGIVVLSSIFDWAMNKKKQIDVFINFFYHHWFLSIPRERRDKEKPLNLLNNYRKKMSLPHTKLISFSLSSPNLALADGSSNVLDICGFSKEVPKVVEAFSRGLFY</sequence>
<dbReference type="InterPro" id="IPR036465">
    <property type="entry name" value="vWFA_dom_sf"/>
</dbReference>
<keyword evidence="9" id="KW-1185">Reference proteome</keyword>
<evidence type="ECO:0000259" key="7">
    <source>
        <dbReference type="PROSITE" id="PS50988"/>
    </source>
</evidence>
<keyword evidence="3" id="KW-0963">Cytoplasm</keyword>
<dbReference type="GO" id="GO:0046872">
    <property type="term" value="F:metal ion binding"/>
    <property type="evidence" value="ECO:0007669"/>
    <property type="project" value="UniProtKB-KW"/>
</dbReference>
<reference evidence="9" key="1">
    <citation type="submission" date="2023-01" db="EMBL/GenBank/DDBJ databases">
        <title>Key to firefly adult light organ development and bioluminescence: homeobox transcription factors regulate luciferase expression and transportation to peroxisome.</title>
        <authorList>
            <person name="Fu X."/>
        </authorList>
    </citation>
    <scope>NUCLEOTIDE SEQUENCE [LARGE SCALE GENOMIC DNA]</scope>
</reference>
<evidence type="ECO:0000313" key="9">
    <source>
        <dbReference type="Proteomes" id="UP001353858"/>
    </source>
</evidence>
<evidence type="ECO:0000256" key="4">
    <source>
        <dbReference type="ARBA" id="ARBA00022723"/>
    </source>
</evidence>
<dbReference type="GO" id="GO:0003723">
    <property type="term" value="F:RNA binding"/>
    <property type="evidence" value="ECO:0007669"/>
    <property type="project" value="UniProtKB-KW"/>
</dbReference>
<dbReference type="PROSITE" id="PS50988">
    <property type="entry name" value="TROVE"/>
    <property type="match status" value="1"/>
</dbReference>
<dbReference type="Proteomes" id="UP001353858">
    <property type="component" value="Unassembled WGS sequence"/>
</dbReference>
<evidence type="ECO:0000256" key="2">
    <source>
        <dbReference type="ARBA" id="ARBA00007814"/>
    </source>
</evidence>
<dbReference type="GO" id="GO:1990904">
    <property type="term" value="C:ribonucleoprotein complex"/>
    <property type="evidence" value="ECO:0007669"/>
    <property type="project" value="UniProtKB-KW"/>
</dbReference>
<organism evidence="8 9">
    <name type="scientific">Aquatica leii</name>
    <dbReference type="NCBI Taxonomy" id="1421715"/>
    <lineage>
        <taxon>Eukaryota</taxon>
        <taxon>Metazoa</taxon>
        <taxon>Ecdysozoa</taxon>
        <taxon>Arthropoda</taxon>
        <taxon>Hexapoda</taxon>
        <taxon>Insecta</taxon>
        <taxon>Pterygota</taxon>
        <taxon>Neoptera</taxon>
        <taxon>Endopterygota</taxon>
        <taxon>Coleoptera</taxon>
        <taxon>Polyphaga</taxon>
        <taxon>Elateriformia</taxon>
        <taxon>Elateroidea</taxon>
        <taxon>Lampyridae</taxon>
        <taxon>Luciolinae</taxon>
        <taxon>Aquatica</taxon>
    </lineage>
</organism>
<keyword evidence="5" id="KW-0694">RNA-binding</keyword>
<dbReference type="PANTHER" id="PTHR14202:SF0">
    <property type="entry name" value="RNA-BINDING PROTEIN RO60"/>
    <property type="match status" value="1"/>
</dbReference>
<dbReference type="EMBL" id="JARPUR010000002">
    <property type="protein sequence ID" value="KAK4881562.1"/>
    <property type="molecule type" value="Genomic_DNA"/>
</dbReference>
<proteinExistence type="inferred from homology"/>
<keyword evidence="6" id="KW-0687">Ribonucleoprotein</keyword>
<evidence type="ECO:0000256" key="5">
    <source>
        <dbReference type="ARBA" id="ARBA00022884"/>
    </source>
</evidence>
<dbReference type="Gene3D" id="3.40.50.410">
    <property type="entry name" value="von Willebrand factor, type A domain"/>
    <property type="match status" value="1"/>
</dbReference>
<comment type="similarity">
    <text evidence="2">Belongs to the Ro 60 kDa family.</text>
</comment>
<dbReference type="PANTHER" id="PTHR14202">
    <property type="entry name" value="60 KDA RIBONUCLEOPROTEIN SSA/RO"/>
    <property type="match status" value="1"/>
</dbReference>
<dbReference type="InterPro" id="IPR056800">
    <property type="entry name" value="vWA_Ro60"/>
</dbReference>
<dbReference type="InterPro" id="IPR008858">
    <property type="entry name" value="TROVE_dom"/>
</dbReference>
<comment type="subcellular location">
    <subcellularLocation>
        <location evidence="1">Cytoplasm</location>
    </subcellularLocation>
</comment>
<feature type="domain" description="TROVE" evidence="7">
    <location>
        <begin position="1"/>
        <end position="364"/>
    </location>
</feature>
<dbReference type="InterPro" id="IPR037214">
    <property type="entry name" value="TROVE_dom_sf"/>
</dbReference>
<dbReference type="AlphaFoldDB" id="A0AAN7PB96"/>
<keyword evidence="4" id="KW-0479">Metal-binding</keyword>
<protein>
    <recommendedName>
        <fullName evidence="7">TROVE domain-containing protein</fullName>
    </recommendedName>
</protein>